<dbReference type="AlphaFoldDB" id="A0A0A9WTN0"/>
<protein>
    <submittedName>
        <fullName evidence="1">DNA-directed RNA polymerase II subunit RPB1</fullName>
    </submittedName>
</protein>
<evidence type="ECO:0000313" key="1">
    <source>
        <dbReference type="EMBL" id="JAG11099.1"/>
    </source>
</evidence>
<dbReference type="EMBL" id="GBHO01032505">
    <property type="protein sequence ID" value="JAG11099.1"/>
    <property type="molecule type" value="Transcribed_RNA"/>
</dbReference>
<reference evidence="1" key="2">
    <citation type="submission" date="2014-07" db="EMBL/GenBank/DDBJ databases">
        <authorList>
            <person name="Hull J."/>
        </authorList>
    </citation>
    <scope>NUCLEOTIDE SEQUENCE</scope>
</reference>
<name>A0A0A9WTN0_LYGHE</name>
<dbReference type="GO" id="GO:0000428">
    <property type="term" value="C:DNA-directed RNA polymerase complex"/>
    <property type="evidence" value="ECO:0007669"/>
    <property type="project" value="UniProtKB-KW"/>
</dbReference>
<keyword evidence="1" id="KW-0804">Transcription</keyword>
<accession>A0A0A9WTN0</accession>
<gene>
    <name evidence="1" type="primary">RPO21</name>
    <name evidence="1" type="ORF">CM83_51896</name>
</gene>
<sequence length="223" mass="26217">TSQMDRILHHMHHELRLVITTQYLCTYPSYDLLRNEDHIIIMIVWTAASAVELTEDELRDFNKLTNLLALEGFNKPLLGTVGGLDNMKYNFQQARKQALESVQDYQNHKKTFWFRLNQWSVMSNQILDHTVDHRIEDVEPVNDYSPEQKAFLSNSNLNFSYHLIKPTPWEIHNTQIPRKVDWRLRNVFTVPGDVHHHCDASYPYAVAATIGAHLKYWTPNVYQ</sequence>
<organism evidence="1">
    <name type="scientific">Lygus hesperus</name>
    <name type="common">Western plant bug</name>
    <dbReference type="NCBI Taxonomy" id="30085"/>
    <lineage>
        <taxon>Eukaryota</taxon>
        <taxon>Metazoa</taxon>
        <taxon>Ecdysozoa</taxon>
        <taxon>Arthropoda</taxon>
        <taxon>Hexapoda</taxon>
        <taxon>Insecta</taxon>
        <taxon>Pterygota</taxon>
        <taxon>Neoptera</taxon>
        <taxon>Paraneoptera</taxon>
        <taxon>Hemiptera</taxon>
        <taxon>Heteroptera</taxon>
        <taxon>Panheteroptera</taxon>
        <taxon>Cimicomorpha</taxon>
        <taxon>Miridae</taxon>
        <taxon>Mirini</taxon>
        <taxon>Lygus</taxon>
    </lineage>
</organism>
<dbReference type="Gene3D" id="3.90.70.10">
    <property type="entry name" value="Cysteine proteinases"/>
    <property type="match status" value="1"/>
</dbReference>
<reference evidence="1" key="1">
    <citation type="journal article" date="2014" name="PLoS ONE">
        <title>Transcriptome-Based Identification of ABC Transporters in the Western Tarnished Plant Bug Lygus hesperus.</title>
        <authorList>
            <person name="Hull J.J."/>
            <person name="Chaney K."/>
            <person name="Geib S.M."/>
            <person name="Fabrick J.A."/>
            <person name="Brent C.S."/>
            <person name="Walsh D."/>
            <person name="Lavine L.C."/>
        </authorList>
    </citation>
    <scope>NUCLEOTIDE SEQUENCE</scope>
</reference>
<keyword evidence="1" id="KW-0240">DNA-directed RNA polymerase</keyword>
<proteinExistence type="predicted"/>
<feature type="non-terminal residue" evidence="1">
    <location>
        <position position="1"/>
    </location>
</feature>